<protein>
    <submittedName>
        <fullName evidence="2">Uncharacterized protein</fullName>
    </submittedName>
</protein>
<dbReference type="EMBL" id="CAACVG010000662">
    <property type="protein sequence ID" value="VEN34403.1"/>
    <property type="molecule type" value="Genomic_DNA"/>
</dbReference>
<organism evidence="2 3">
    <name type="scientific">Callosobruchus maculatus</name>
    <name type="common">Southern cowpea weevil</name>
    <name type="synonym">Pulse bruchid</name>
    <dbReference type="NCBI Taxonomy" id="64391"/>
    <lineage>
        <taxon>Eukaryota</taxon>
        <taxon>Metazoa</taxon>
        <taxon>Ecdysozoa</taxon>
        <taxon>Arthropoda</taxon>
        <taxon>Hexapoda</taxon>
        <taxon>Insecta</taxon>
        <taxon>Pterygota</taxon>
        <taxon>Neoptera</taxon>
        <taxon>Endopterygota</taxon>
        <taxon>Coleoptera</taxon>
        <taxon>Polyphaga</taxon>
        <taxon>Cucujiformia</taxon>
        <taxon>Chrysomeloidea</taxon>
        <taxon>Chrysomelidae</taxon>
        <taxon>Bruchinae</taxon>
        <taxon>Bruchini</taxon>
        <taxon>Callosobruchus</taxon>
    </lineage>
</organism>
<dbReference type="OrthoDB" id="8196819at2759"/>
<feature type="compositionally biased region" description="Low complexity" evidence="1">
    <location>
        <begin position="113"/>
        <end position="126"/>
    </location>
</feature>
<dbReference type="Proteomes" id="UP000410492">
    <property type="component" value="Unassembled WGS sequence"/>
</dbReference>
<keyword evidence="3" id="KW-1185">Reference proteome</keyword>
<proteinExistence type="predicted"/>
<evidence type="ECO:0000256" key="1">
    <source>
        <dbReference type="SAM" id="MobiDB-lite"/>
    </source>
</evidence>
<name>A0A653BFZ2_CALMS</name>
<evidence type="ECO:0000313" key="2">
    <source>
        <dbReference type="EMBL" id="VEN34403.1"/>
    </source>
</evidence>
<gene>
    <name evidence="2" type="ORF">CALMAC_LOCUS611</name>
</gene>
<evidence type="ECO:0000313" key="3">
    <source>
        <dbReference type="Proteomes" id="UP000410492"/>
    </source>
</evidence>
<sequence>MSMTVPHHTSSYTRRLALVEPWQHPRPLPGLPEHLRVQFPHPRSHPQLVHHLQRERKQPRTETHLILHPKHRLLHRHIAVLLHTDPCEKQVGHHGENHLRRAQTTDPDDVSTAAASSEQLEAQLAAQEEEACRSASGVGERYH</sequence>
<feature type="compositionally biased region" description="Basic and acidic residues" evidence="1">
    <location>
        <begin position="89"/>
        <end position="99"/>
    </location>
</feature>
<feature type="region of interest" description="Disordered" evidence="1">
    <location>
        <begin position="89"/>
        <end position="143"/>
    </location>
</feature>
<accession>A0A653BFZ2</accession>
<reference evidence="2 3" key="1">
    <citation type="submission" date="2019-01" db="EMBL/GenBank/DDBJ databases">
        <authorList>
            <person name="Sayadi A."/>
        </authorList>
    </citation>
    <scope>NUCLEOTIDE SEQUENCE [LARGE SCALE GENOMIC DNA]</scope>
</reference>
<dbReference type="AlphaFoldDB" id="A0A653BFZ2"/>